<name>A0A392UBT9_9FABA</name>
<feature type="non-terminal residue" evidence="1">
    <location>
        <position position="65"/>
    </location>
</feature>
<dbReference type="EMBL" id="LXQA010777386">
    <property type="protein sequence ID" value="MCI70508.1"/>
    <property type="molecule type" value="Genomic_DNA"/>
</dbReference>
<dbReference type="Proteomes" id="UP000265520">
    <property type="component" value="Unassembled WGS sequence"/>
</dbReference>
<organism evidence="1 2">
    <name type="scientific">Trifolium medium</name>
    <dbReference type="NCBI Taxonomy" id="97028"/>
    <lineage>
        <taxon>Eukaryota</taxon>
        <taxon>Viridiplantae</taxon>
        <taxon>Streptophyta</taxon>
        <taxon>Embryophyta</taxon>
        <taxon>Tracheophyta</taxon>
        <taxon>Spermatophyta</taxon>
        <taxon>Magnoliopsida</taxon>
        <taxon>eudicotyledons</taxon>
        <taxon>Gunneridae</taxon>
        <taxon>Pentapetalae</taxon>
        <taxon>rosids</taxon>
        <taxon>fabids</taxon>
        <taxon>Fabales</taxon>
        <taxon>Fabaceae</taxon>
        <taxon>Papilionoideae</taxon>
        <taxon>50 kb inversion clade</taxon>
        <taxon>NPAAA clade</taxon>
        <taxon>Hologalegina</taxon>
        <taxon>IRL clade</taxon>
        <taxon>Trifolieae</taxon>
        <taxon>Trifolium</taxon>
    </lineage>
</organism>
<evidence type="ECO:0000313" key="1">
    <source>
        <dbReference type="EMBL" id="MCI70508.1"/>
    </source>
</evidence>
<evidence type="ECO:0000313" key="2">
    <source>
        <dbReference type="Proteomes" id="UP000265520"/>
    </source>
</evidence>
<keyword evidence="2" id="KW-1185">Reference proteome</keyword>
<comment type="caution">
    <text evidence="1">The sequence shown here is derived from an EMBL/GenBank/DDBJ whole genome shotgun (WGS) entry which is preliminary data.</text>
</comment>
<sequence length="65" mass="7185">MGKENVDIACVSLRRLILKGLPSLNNFCSGKSCLKFPLLERVAVSKCPRMEIFSEGNTSTPSLRK</sequence>
<accession>A0A392UBT9</accession>
<protein>
    <submittedName>
        <fullName evidence="1">CC-NBS resistance protein</fullName>
    </submittedName>
</protein>
<dbReference type="AlphaFoldDB" id="A0A392UBT9"/>
<reference evidence="1 2" key="1">
    <citation type="journal article" date="2018" name="Front. Plant Sci.">
        <title>Red Clover (Trifolium pratense) and Zigzag Clover (T. medium) - A Picture of Genomic Similarities and Differences.</title>
        <authorList>
            <person name="Dluhosova J."/>
            <person name="Istvanek J."/>
            <person name="Nedelnik J."/>
            <person name="Repkova J."/>
        </authorList>
    </citation>
    <scope>NUCLEOTIDE SEQUENCE [LARGE SCALE GENOMIC DNA]</scope>
    <source>
        <strain evidence="2">cv. 10/8</strain>
        <tissue evidence="1">Leaf</tissue>
    </source>
</reference>
<proteinExistence type="predicted"/>